<keyword evidence="4" id="KW-0408">Iron</keyword>
<dbReference type="PROSITE" id="PS51332">
    <property type="entry name" value="B12_BINDING"/>
    <property type="match status" value="1"/>
</dbReference>
<dbReference type="InterPro" id="IPR051198">
    <property type="entry name" value="BchE-like"/>
</dbReference>
<evidence type="ECO:0000313" key="7">
    <source>
        <dbReference type="EMBL" id="GAH96084.1"/>
    </source>
</evidence>
<evidence type="ECO:0000256" key="1">
    <source>
        <dbReference type="ARBA" id="ARBA00001966"/>
    </source>
</evidence>
<keyword evidence="5" id="KW-0411">Iron-sulfur</keyword>
<dbReference type="GO" id="GO:0031419">
    <property type="term" value="F:cobalamin binding"/>
    <property type="evidence" value="ECO:0007669"/>
    <property type="project" value="InterPro"/>
</dbReference>
<sequence length="144" mass="16228">LIIYPSNIRKNWLKRTPPKVCLYCARYDYEPLTIAPLGIGYIASYLVQQGIVSQEQICIVDTLDEAIEFKPDILGVSSVTQVIRDGRDFAKKCKEKTRCLTVLGGYHVTAVPQNLPKEFDIGVLSEGEITFAEIVNFFKLNKLT</sequence>
<dbReference type="PANTHER" id="PTHR43409">
    <property type="entry name" value="ANAEROBIC MAGNESIUM-PROTOPORPHYRIN IX MONOMETHYL ESTER CYCLASE-RELATED"/>
    <property type="match status" value="1"/>
</dbReference>
<organism evidence="7">
    <name type="scientific">marine sediment metagenome</name>
    <dbReference type="NCBI Taxonomy" id="412755"/>
    <lineage>
        <taxon>unclassified sequences</taxon>
        <taxon>metagenomes</taxon>
        <taxon>ecological metagenomes</taxon>
    </lineage>
</organism>
<evidence type="ECO:0000256" key="4">
    <source>
        <dbReference type="ARBA" id="ARBA00023004"/>
    </source>
</evidence>
<dbReference type="EMBL" id="BARU01045733">
    <property type="protein sequence ID" value="GAH96084.1"/>
    <property type="molecule type" value="Genomic_DNA"/>
</dbReference>
<protein>
    <recommendedName>
        <fullName evidence="6">B12-binding domain-containing protein</fullName>
    </recommendedName>
</protein>
<evidence type="ECO:0000256" key="3">
    <source>
        <dbReference type="ARBA" id="ARBA00022723"/>
    </source>
</evidence>
<feature type="non-terminal residue" evidence="7">
    <location>
        <position position="144"/>
    </location>
</feature>
<evidence type="ECO:0000256" key="5">
    <source>
        <dbReference type="ARBA" id="ARBA00023014"/>
    </source>
</evidence>
<proteinExistence type="predicted"/>
<evidence type="ECO:0000256" key="2">
    <source>
        <dbReference type="ARBA" id="ARBA00022691"/>
    </source>
</evidence>
<dbReference type="AlphaFoldDB" id="X1L0W8"/>
<accession>X1L0W8</accession>
<dbReference type="InterPro" id="IPR006158">
    <property type="entry name" value="Cobalamin-bd"/>
</dbReference>
<feature type="domain" description="B12-binding" evidence="6">
    <location>
        <begin position="17"/>
        <end position="144"/>
    </location>
</feature>
<dbReference type="GO" id="GO:0046872">
    <property type="term" value="F:metal ion binding"/>
    <property type="evidence" value="ECO:0007669"/>
    <property type="project" value="UniProtKB-KW"/>
</dbReference>
<name>X1L0W8_9ZZZZ</name>
<keyword evidence="2" id="KW-0949">S-adenosyl-L-methionine</keyword>
<reference evidence="7" key="1">
    <citation type="journal article" date="2014" name="Front. Microbiol.">
        <title>High frequency of phylogenetically diverse reductive dehalogenase-homologous genes in deep subseafloor sedimentary metagenomes.</title>
        <authorList>
            <person name="Kawai M."/>
            <person name="Futagami T."/>
            <person name="Toyoda A."/>
            <person name="Takaki Y."/>
            <person name="Nishi S."/>
            <person name="Hori S."/>
            <person name="Arai W."/>
            <person name="Tsubouchi T."/>
            <person name="Morono Y."/>
            <person name="Uchiyama I."/>
            <person name="Ito T."/>
            <person name="Fujiyama A."/>
            <person name="Inagaki F."/>
            <person name="Takami H."/>
        </authorList>
    </citation>
    <scope>NUCLEOTIDE SEQUENCE</scope>
    <source>
        <strain evidence="7">Expedition CK06-06</strain>
    </source>
</reference>
<dbReference type="Pfam" id="PF02310">
    <property type="entry name" value="B12-binding"/>
    <property type="match status" value="1"/>
</dbReference>
<dbReference type="GO" id="GO:0051536">
    <property type="term" value="F:iron-sulfur cluster binding"/>
    <property type="evidence" value="ECO:0007669"/>
    <property type="project" value="UniProtKB-KW"/>
</dbReference>
<comment type="cofactor">
    <cofactor evidence="1">
        <name>[4Fe-4S] cluster</name>
        <dbReference type="ChEBI" id="CHEBI:49883"/>
    </cofactor>
</comment>
<gene>
    <name evidence="7" type="ORF">S03H2_69272</name>
</gene>
<feature type="non-terminal residue" evidence="7">
    <location>
        <position position="1"/>
    </location>
</feature>
<dbReference type="PANTHER" id="PTHR43409:SF4">
    <property type="entry name" value="RADICAL SAM SUPERFAMILY PROTEIN"/>
    <property type="match status" value="1"/>
</dbReference>
<comment type="caution">
    <text evidence="7">The sequence shown here is derived from an EMBL/GenBank/DDBJ whole genome shotgun (WGS) entry which is preliminary data.</text>
</comment>
<dbReference type="Gene3D" id="3.40.50.280">
    <property type="entry name" value="Cobalamin-binding domain"/>
    <property type="match status" value="1"/>
</dbReference>
<keyword evidence="3" id="KW-0479">Metal-binding</keyword>
<evidence type="ECO:0000259" key="6">
    <source>
        <dbReference type="PROSITE" id="PS51332"/>
    </source>
</evidence>